<dbReference type="Proteomes" id="UP001500618">
    <property type="component" value="Unassembled WGS sequence"/>
</dbReference>
<keyword evidence="2" id="KW-0732">Signal</keyword>
<organism evidence="3 4">
    <name type="scientific">Fodinicola feengrottensis</name>
    <dbReference type="NCBI Taxonomy" id="435914"/>
    <lineage>
        <taxon>Bacteria</taxon>
        <taxon>Bacillati</taxon>
        <taxon>Actinomycetota</taxon>
        <taxon>Actinomycetes</taxon>
        <taxon>Mycobacteriales</taxon>
        <taxon>Fodinicola</taxon>
    </lineage>
</organism>
<comment type="caution">
    <text evidence="3">The sequence shown here is derived from an EMBL/GenBank/DDBJ whole genome shotgun (WGS) entry which is preliminary data.</text>
</comment>
<feature type="region of interest" description="Disordered" evidence="1">
    <location>
        <begin position="134"/>
        <end position="164"/>
    </location>
</feature>
<dbReference type="PROSITE" id="PS51257">
    <property type="entry name" value="PROKAR_LIPOPROTEIN"/>
    <property type="match status" value="1"/>
</dbReference>
<evidence type="ECO:0000256" key="2">
    <source>
        <dbReference type="SAM" id="SignalP"/>
    </source>
</evidence>
<feature type="region of interest" description="Disordered" evidence="1">
    <location>
        <begin position="24"/>
        <end position="48"/>
    </location>
</feature>
<evidence type="ECO:0000313" key="3">
    <source>
        <dbReference type="EMBL" id="GAA1718124.1"/>
    </source>
</evidence>
<reference evidence="4" key="1">
    <citation type="journal article" date="2019" name="Int. J. Syst. Evol. Microbiol.">
        <title>The Global Catalogue of Microorganisms (GCM) 10K type strain sequencing project: providing services to taxonomists for standard genome sequencing and annotation.</title>
        <authorList>
            <consortium name="The Broad Institute Genomics Platform"/>
            <consortium name="The Broad Institute Genome Sequencing Center for Infectious Disease"/>
            <person name="Wu L."/>
            <person name="Ma J."/>
        </authorList>
    </citation>
    <scope>NUCLEOTIDE SEQUENCE [LARGE SCALE GENOMIC DNA]</scope>
    <source>
        <strain evidence="4">JCM 14718</strain>
    </source>
</reference>
<feature type="signal peptide" evidence="2">
    <location>
        <begin position="1"/>
        <end position="23"/>
    </location>
</feature>
<dbReference type="EMBL" id="BAAANY010000042">
    <property type="protein sequence ID" value="GAA1718124.1"/>
    <property type="molecule type" value="Genomic_DNA"/>
</dbReference>
<feature type="compositionally biased region" description="Basic and acidic residues" evidence="1">
    <location>
        <begin position="135"/>
        <end position="164"/>
    </location>
</feature>
<feature type="chain" id="PRO_5045981441" evidence="2">
    <location>
        <begin position="24"/>
        <end position="164"/>
    </location>
</feature>
<feature type="compositionally biased region" description="Basic and acidic residues" evidence="1">
    <location>
        <begin position="66"/>
        <end position="75"/>
    </location>
</feature>
<evidence type="ECO:0000256" key="1">
    <source>
        <dbReference type="SAM" id="MobiDB-lite"/>
    </source>
</evidence>
<dbReference type="RefSeq" id="WP_163568331.1">
    <property type="nucleotide sequence ID" value="NZ_BAAANY010000042.1"/>
</dbReference>
<sequence length="164" mass="17044">MKIIRISTLVVLSVAVVTLSACGGGSKTPVASVGTPSANATGNSGNDVPTDAYQRALKFSGCMRAHGVDMPDPDPKMPAGATQAIPAGEDGDKTTKAYEACQKYAPPPPPSGPGTMSDPQVRLKFNKCLRAHGIKVSDDPREGTTIDEKDAPTFQKCEKEATGK</sequence>
<feature type="compositionally biased region" description="Polar residues" evidence="1">
    <location>
        <begin position="34"/>
        <end position="47"/>
    </location>
</feature>
<keyword evidence="4" id="KW-1185">Reference proteome</keyword>
<protein>
    <submittedName>
        <fullName evidence="3">Uncharacterized protein</fullName>
    </submittedName>
</protein>
<feature type="region of interest" description="Disordered" evidence="1">
    <location>
        <begin position="65"/>
        <end position="93"/>
    </location>
</feature>
<name>A0ABP4V560_9ACTN</name>
<proteinExistence type="predicted"/>
<gene>
    <name evidence="3" type="ORF">GCM10009765_78230</name>
</gene>
<accession>A0ABP4V560</accession>
<evidence type="ECO:0000313" key="4">
    <source>
        <dbReference type="Proteomes" id="UP001500618"/>
    </source>
</evidence>